<evidence type="ECO:0008006" key="3">
    <source>
        <dbReference type="Google" id="ProtNLM"/>
    </source>
</evidence>
<evidence type="ECO:0000313" key="2">
    <source>
        <dbReference type="Proteomes" id="UP000231632"/>
    </source>
</evidence>
<evidence type="ECO:0000313" key="1">
    <source>
        <dbReference type="EMBL" id="GAV20784.1"/>
    </source>
</evidence>
<dbReference type="AlphaFoldDB" id="A0A1L8CPH3"/>
<dbReference type="SUPFAM" id="SSF55166">
    <property type="entry name" value="Hedgehog/DD-peptidase"/>
    <property type="match status" value="1"/>
</dbReference>
<sequence>MKDRIKIVQAELNRRGISVGTVDGIIGTKTKTALNSIDGVSTGWPNSRKVIAFIQIMCRDKGIEVGKVDGYWGPQTEFAFDQLKHVIQFGELPSPWRDNENPEKRNPNNWPAESELDQFYGKVGENQVRLQLPYPHRLAWDKRKVIHSFYCHEKVRDSLCRVLTQVLDHYGMDEIKRLRLDLWGGCLNVRKKRGGSSYSTHSWGIALDYDSANNKLKWGRDRASFSSSEYDKWWEFWEAEGWVSLGRTKNYDWMHVQAVIV</sequence>
<comment type="caution">
    <text evidence="1">The sequence shown here is derived from an EMBL/GenBank/DDBJ whole genome shotgun (WGS) entry which is preliminary data.</text>
</comment>
<dbReference type="EMBL" id="BDFD01000015">
    <property type="protein sequence ID" value="GAV20784.1"/>
    <property type="molecule type" value="Genomic_DNA"/>
</dbReference>
<dbReference type="InterPro" id="IPR009045">
    <property type="entry name" value="Zn_M74/Hedgehog-like"/>
</dbReference>
<proteinExistence type="predicted"/>
<gene>
    <name evidence="1" type="ORF">MMIC_P1758</name>
</gene>
<dbReference type="RefSeq" id="WP_072660087.1">
    <property type="nucleotide sequence ID" value="NZ_BDFD01000015.1"/>
</dbReference>
<name>A0A1L8CPH3_9PROT</name>
<reference evidence="1 2" key="1">
    <citation type="journal article" date="2017" name="Arch. Microbiol.">
        <title>Mariprofundus micogutta sp. nov., a novel iron-oxidizing zetaproteobacterium isolated from a deep-sea hydrothermal field at the Bayonnaise knoll of the Izu-Ogasawara arc, and a description of Mariprofundales ord. nov. and Zetaproteobacteria classis nov.</title>
        <authorList>
            <person name="Makita H."/>
            <person name="Tanaka E."/>
            <person name="Mitsunobu S."/>
            <person name="Miyazaki M."/>
            <person name="Nunoura T."/>
            <person name="Uematsu K."/>
            <person name="Takaki Y."/>
            <person name="Nishi S."/>
            <person name="Shimamura S."/>
            <person name="Takai K."/>
        </authorList>
    </citation>
    <scope>NUCLEOTIDE SEQUENCE [LARGE SCALE GENOMIC DNA]</scope>
    <source>
        <strain evidence="1 2">ET2</strain>
    </source>
</reference>
<organism evidence="1 2">
    <name type="scientific">Mariprofundus micogutta</name>
    <dbReference type="NCBI Taxonomy" id="1921010"/>
    <lineage>
        <taxon>Bacteria</taxon>
        <taxon>Pseudomonadati</taxon>
        <taxon>Pseudomonadota</taxon>
        <taxon>Candidatius Mariprofundia</taxon>
        <taxon>Mariprofundales</taxon>
        <taxon>Mariprofundaceae</taxon>
        <taxon>Mariprofundus</taxon>
    </lineage>
</organism>
<dbReference type="Gene3D" id="1.10.101.10">
    <property type="entry name" value="PGBD-like superfamily/PGBD"/>
    <property type="match status" value="1"/>
</dbReference>
<dbReference type="InterPro" id="IPR036366">
    <property type="entry name" value="PGBDSf"/>
</dbReference>
<keyword evidence="2" id="KW-1185">Reference proteome</keyword>
<protein>
    <recommendedName>
        <fullName evidence="3">Peptidoglycan binding domain protein</fullName>
    </recommendedName>
</protein>
<dbReference type="STRING" id="1921010.MMIC_P1758"/>
<accession>A0A1L8CPH3</accession>
<dbReference type="Proteomes" id="UP000231632">
    <property type="component" value="Unassembled WGS sequence"/>
</dbReference>